<keyword evidence="3" id="KW-1185">Reference proteome</keyword>
<dbReference type="AlphaFoldDB" id="A0A1C4DPG9"/>
<dbReference type="OrthoDB" id="7067762at2"/>
<protein>
    <recommendedName>
        <fullName evidence="4">Lipoprotein</fullName>
    </recommendedName>
</protein>
<evidence type="ECO:0000256" key="1">
    <source>
        <dbReference type="SAM" id="SignalP"/>
    </source>
</evidence>
<keyword evidence="1" id="KW-0732">Signal</keyword>
<name>A0A1C4DPG9_9GAMM</name>
<organism evidence="2 3">
    <name type="scientific">Gilliamella bombicola</name>
    <dbReference type="NCBI Taxonomy" id="1798182"/>
    <lineage>
        <taxon>Bacteria</taxon>
        <taxon>Pseudomonadati</taxon>
        <taxon>Pseudomonadota</taxon>
        <taxon>Gammaproteobacteria</taxon>
        <taxon>Orbales</taxon>
        <taxon>Orbaceae</taxon>
        <taxon>Gilliamella</taxon>
    </lineage>
</organism>
<dbReference type="PROSITE" id="PS51257">
    <property type="entry name" value="PROKAR_LIPOPROTEIN"/>
    <property type="match status" value="1"/>
</dbReference>
<gene>
    <name evidence="2" type="ORF">GA0061081_12020</name>
</gene>
<evidence type="ECO:0000313" key="3">
    <source>
        <dbReference type="Proteomes" id="UP000199670"/>
    </source>
</evidence>
<sequence>MKLKTLLMLLCGLSLVACDNNINKDELQSIINNNQPLCYSLPEEVRPFPKDIFDDNIVEDNLNDELVDIFVDLNLLTKRKLSITKLDGSLTYATRYRLSQEGKTYFNPEKGGFCFGNIKVNDVYKTESSPTRYNQRSRTSRLVYYHYSFSDIPDWAKDKRLTQYYITPSLNTERLYDAKAIHYQPSLYFSSFEVDKTPLIQLR</sequence>
<dbReference type="STRING" id="1798182.GA0061081_12020"/>
<dbReference type="EMBL" id="FMAQ01000020">
    <property type="protein sequence ID" value="SCC33212.1"/>
    <property type="molecule type" value="Genomic_DNA"/>
</dbReference>
<feature type="chain" id="PRO_5008690635" description="Lipoprotein" evidence="1">
    <location>
        <begin position="20"/>
        <end position="203"/>
    </location>
</feature>
<evidence type="ECO:0000313" key="2">
    <source>
        <dbReference type="EMBL" id="SCC33212.1"/>
    </source>
</evidence>
<feature type="signal peptide" evidence="1">
    <location>
        <begin position="1"/>
        <end position="19"/>
    </location>
</feature>
<reference evidence="3" key="1">
    <citation type="submission" date="2016-08" db="EMBL/GenBank/DDBJ databases">
        <authorList>
            <person name="Varghese N."/>
            <person name="Submissions Spin"/>
        </authorList>
    </citation>
    <scope>NUCLEOTIDE SEQUENCE [LARGE SCALE GENOMIC DNA]</scope>
    <source>
        <strain evidence="3">R-53248</strain>
    </source>
</reference>
<proteinExistence type="predicted"/>
<dbReference type="Proteomes" id="UP000199670">
    <property type="component" value="Unassembled WGS sequence"/>
</dbReference>
<evidence type="ECO:0008006" key="4">
    <source>
        <dbReference type="Google" id="ProtNLM"/>
    </source>
</evidence>
<accession>A0A1C4DPG9</accession>
<dbReference type="RefSeq" id="WP_091350818.1">
    <property type="nucleotide sequence ID" value="NZ_FMAQ01000020.1"/>
</dbReference>